<name>A0A921JPY0_9ACTN</name>
<dbReference type="AlphaFoldDB" id="A0A921JPY0"/>
<gene>
    <name evidence="2" type="ORF">K8V15_00600</name>
</gene>
<evidence type="ECO:0000256" key="1">
    <source>
        <dbReference type="SAM" id="MobiDB-lite"/>
    </source>
</evidence>
<feature type="region of interest" description="Disordered" evidence="1">
    <location>
        <begin position="40"/>
        <end position="96"/>
    </location>
</feature>
<evidence type="ECO:0000313" key="2">
    <source>
        <dbReference type="EMBL" id="HJE50482.1"/>
    </source>
</evidence>
<reference evidence="2" key="1">
    <citation type="journal article" date="2021" name="PeerJ">
        <title>Extensive microbial diversity within the chicken gut microbiome revealed by metagenomics and culture.</title>
        <authorList>
            <person name="Gilroy R."/>
            <person name="Ravi A."/>
            <person name="Getino M."/>
            <person name="Pursley I."/>
            <person name="Horton D.L."/>
            <person name="Alikhan N.F."/>
            <person name="Baker D."/>
            <person name="Gharbi K."/>
            <person name="Hall N."/>
            <person name="Watson M."/>
            <person name="Adriaenssens E.M."/>
            <person name="Foster-Nyarko E."/>
            <person name="Jarju S."/>
            <person name="Secka A."/>
            <person name="Antonio M."/>
            <person name="Oren A."/>
            <person name="Chaudhuri R.R."/>
            <person name="La Ragione R."/>
            <person name="Hildebrand F."/>
            <person name="Pallen M.J."/>
        </authorList>
    </citation>
    <scope>NUCLEOTIDE SEQUENCE</scope>
    <source>
        <strain evidence="2">ChiGjej3B3-7470</strain>
    </source>
</reference>
<sequence length="96" mass="10321">MSTSEKTPDAITGTAWGDIVIDNVNFTVAAGDTTDIVVTNPFNDVPTPSPSRPPVKPGPPAIRARFSFSGRSPRGMIDLPRSEEHHGKDKPRLLRG</sequence>
<dbReference type="EMBL" id="DYZF01000016">
    <property type="protein sequence ID" value="HJE50482.1"/>
    <property type="molecule type" value="Genomic_DNA"/>
</dbReference>
<accession>A0A921JPY0</accession>
<dbReference type="Proteomes" id="UP000712713">
    <property type="component" value="Unassembled WGS sequence"/>
</dbReference>
<reference evidence="2" key="2">
    <citation type="submission" date="2021-09" db="EMBL/GenBank/DDBJ databases">
        <authorList>
            <person name="Gilroy R."/>
        </authorList>
    </citation>
    <scope>NUCLEOTIDE SEQUENCE</scope>
    <source>
        <strain evidence="2">ChiGjej3B3-7470</strain>
    </source>
</reference>
<protein>
    <submittedName>
        <fullName evidence="2">Uncharacterized protein</fullName>
    </submittedName>
</protein>
<feature type="compositionally biased region" description="Basic and acidic residues" evidence="1">
    <location>
        <begin position="80"/>
        <end position="96"/>
    </location>
</feature>
<feature type="compositionally biased region" description="Pro residues" evidence="1">
    <location>
        <begin position="47"/>
        <end position="60"/>
    </location>
</feature>
<comment type="caution">
    <text evidence="2">The sequence shown here is derived from an EMBL/GenBank/DDBJ whole genome shotgun (WGS) entry which is preliminary data.</text>
</comment>
<evidence type="ECO:0000313" key="3">
    <source>
        <dbReference type="Proteomes" id="UP000712713"/>
    </source>
</evidence>
<proteinExistence type="predicted"/>
<organism evidence="2 3">
    <name type="scientific">Tessaracoccus flavescens</name>
    <dbReference type="NCBI Taxonomy" id="399497"/>
    <lineage>
        <taxon>Bacteria</taxon>
        <taxon>Bacillati</taxon>
        <taxon>Actinomycetota</taxon>
        <taxon>Actinomycetes</taxon>
        <taxon>Propionibacteriales</taxon>
        <taxon>Propionibacteriaceae</taxon>
        <taxon>Tessaracoccus</taxon>
    </lineage>
</organism>